<dbReference type="Proteomes" id="UP000006242">
    <property type="component" value="Unassembled WGS sequence"/>
</dbReference>
<keyword evidence="2" id="KW-1185">Reference proteome</keyword>
<dbReference type="EMBL" id="AFNV02000003">
    <property type="protein sequence ID" value="ERJ20344.1"/>
    <property type="molecule type" value="Genomic_DNA"/>
</dbReference>
<dbReference type="InterPro" id="IPR024079">
    <property type="entry name" value="MetalloPept_cat_dom_sf"/>
</dbReference>
<dbReference type="CDD" id="cd20169">
    <property type="entry name" value="Peptidase_M90_mtfA"/>
    <property type="match status" value="1"/>
</dbReference>
<dbReference type="STRING" id="1033802.SSPSH_000454"/>
<dbReference type="RefSeq" id="WP_006914384.1">
    <property type="nucleotide sequence ID" value="NZ_AFNV02000003.1"/>
</dbReference>
<dbReference type="GO" id="GO:0005829">
    <property type="term" value="C:cytosol"/>
    <property type="evidence" value="ECO:0007669"/>
    <property type="project" value="TreeGrafter"/>
</dbReference>
<dbReference type="InterPro" id="IPR010384">
    <property type="entry name" value="MtfA_fam"/>
</dbReference>
<dbReference type="eggNOG" id="COG3228">
    <property type="taxonomic scope" value="Bacteria"/>
</dbReference>
<proteinExistence type="predicted"/>
<gene>
    <name evidence="1" type="ORF">SSPSH_000454</name>
</gene>
<dbReference type="OrthoDB" id="9786424at2"/>
<dbReference type="GO" id="GO:0008237">
    <property type="term" value="F:metallopeptidase activity"/>
    <property type="evidence" value="ECO:0007669"/>
    <property type="project" value="InterPro"/>
</dbReference>
<protein>
    <submittedName>
        <fullName evidence="1">Phosphoenolpyruvate protein</fullName>
    </submittedName>
</protein>
<dbReference type="InterPro" id="IPR042252">
    <property type="entry name" value="MtfA_N"/>
</dbReference>
<dbReference type="Pfam" id="PF06167">
    <property type="entry name" value="Peptidase_M90"/>
    <property type="match status" value="1"/>
</dbReference>
<reference evidence="1 2" key="1">
    <citation type="journal article" date="2011" name="J. Bacteriol.">
        <title>Genome sequence of Salinisphaera shabanensis, a gammaproteobacterium from the harsh, variable environment of the brine-seawater interface of the Shaban Deep in the Red Sea.</title>
        <authorList>
            <person name="Antunes A."/>
            <person name="Alam I."/>
            <person name="Bajic V.B."/>
            <person name="Stingl U."/>
        </authorList>
    </citation>
    <scope>NUCLEOTIDE SEQUENCE [LARGE SCALE GENOMIC DNA]</scope>
    <source>
        <strain evidence="1 2">E1L3A</strain>
    </source>
</reference>
<comment type="caution">
    <text evidence="1">The sequence shown here is derived from an EMBL/GenBank/DDBJ whole genome shotgun (WGS) entry which is preliminary data.</text>
</comment>
<dbReference type="PANTHER" id="PTHR30164">
    <property type="entry name" value="MTFA PEPTIDASE"/>
    <property type="match status" value="1"/>
</dbReference>
<sequence>MNTIAALTVLVGSLVAAAGIIAYPRLRLLVRGPARLSEAERRRLWALLPWRGLLDARQRARMPRLAAQLIADVRFIGCQGLEITDDMRLVVAGQASLLCLGATPGAFTLPSEVLIYPDAFYIPQTWPDEQGLMDDLPLLASGEAWDDSRVVLSWADIEAALAGAEHNVVLHEFAHLLDFAAPSQEGAPPLDDADDWTHVFGAAFETLRERGSPAIDIYGAENPAEFFAVAVEAFFQRGAELAAAHRDLYRLMAAYFDIDTALQPPEFSNAIPS</sequence>
<dbReference type="AlphaFoldDB" id="U2FWT7"/>
<evidence type="ECO:0000313" key="2">
    <source>
        <dbReference type="Proteomes" id="UP000006242"/>
    </source>
</evidence>
<dbReference type="PANTHER" id="PTHR30164:SF2">
    <property type="entry name" value="PROTEIN MTFA"/>
    <property type="match status" value="1"/>
</dbReference>
<dbReference type="Gene3D" id="3.40.390.10">
    <property type="entry name" value="Collagenase (Catalytic Domain)"/>
    <property type="match status" value="1"/>
</dbReference>
<dbReference type="GO" id="GO:0004177">
    <property type="term" value="F:aminopeptidase activity"/>
    <property type="evidence" value="ECO:0007669"/>
    <property type="project" value="TreeGrafter"/>
</dbReference>
<dbReference type="Gene3D" id="1.10.472.150">
    <property type="entry name" value="Glucose-regulated metallo-peptidase M90, N-terminal domain"/>
    <property type="match status" value="1"/>
</dbReference>
<evidence type="ECO:0000313" key="1">
    <source>
        <dbReference type="EMBL" id="ERJ20344.1"/>
    </source>
</evidence>
<reference evidence="1 2" key="2">
    <citation type="journal article" date="2013" name="PLoS ONE">
        <title>INDIGO - INtegrated Data Warehouse of MIcrobial GenOmes with Examples from the Red Sea Extremophiles.</title>
        <authorList>
            <person name="Alam I."/>
            <person name="Antunes A."/>
            <person name="Kamau A.A."/>
            <person name="Ba Alawi W."/>
            <person name="Kalkatawi M."/>
            <person name="Stingl U."/>
            <person name="Bajic V.B."/>
        </authorList>
    </citation>
    <scope>NUCLEOTIDE SEQUENCE [LARGE SCALE GENOMIC DNA]</scope>
    <source>
        <strain evidence="1 2">E1L3A</strain>
    </source>
</reference>
<dbReference type="SUPFAM" id="SSF55486">
    <property type="entry name" value="Metalloproteases ('zincins'), catalytic domain"/>
    <property type="match status" value="1"/>
</dbReference>
<name>U2FWT7_9GAMM</name>
<organism evidence="1 2">
    <name type="scientific">Salinisphaera shabanensis E1L3A</name>
    <dbReference type="NCBI Taxonomy" id="1033802"/>
    <lineage>
        <taxon>Bacteria</taxon>
        <taxon>Pseudomonadati</taxon>
        <taxon>Pseudomonadota</taxon>
        <taxon>Gammaproteobacteria</taxon>
        <taxon>Salinisphaerales</taxon>
        <taxon>Salinisphaeraceae</taxon>
        <taxon>Salinisphaera</taxon>
    </lineage>
</organism>
<accession>U2FWT7</accession>